<dbReference type="Proteomes" id="UP000752292">
    <property type="component" value="Unassembled WGS sequence"/>
</dbReference>
<protein>
    <recommendedName>
        <fullName evidence="2">CT398-like coiled coil hairpin domain-containing protein</fullName>
    </recommendedName>
</protein>
<evidence type="ECO:0000256" key="1">
    <source>
        <dbReference type="SAM" id="Coils"/>
    </source>
</evidence>
<evidence type="ECO:0000313" key="3">
    <source>
        <dbReference type="EMBL" id="MBI4251075.1"/>
    </source>
</evidence>
<dbReference type="Gene3D" id="1.10.287.1490">
    <property type="match status" value="1"/>
</dbReference>
<evidence type="ECO:0000313" key="4">
    <source>
        <dbReference type="Proteomes" id="UP000752292"/>
    </source>
</evidence>
<name>A0A932ZV04_UNCTE</name>
<evidence type="ECO:0000259" key="2">
    <source>
        <dbReference type="Pfam" id="PF24481"/>
    </source>
</evidence>
<reference evidence="3" key="1">
    <citation type="submission" date="2020-07" db="EMBL/GenBank/DDBJ databases">
        <title>Huge and variable diversity of episymbiotic CPR bacteria and DPANN archaea in groundwater ecosystems.</title>
        <authorList>
            <person name="He C.Y."/>
            <person name="Keren R."/>
            <person name="Whittaker M."/>
            <person name="Farag I.F."/>
            <person name="Doudna J."/>
            <person name="Cate J.H.D."/>
            <person name="Banfield J.F."/>
        </authorList>
    </citation>
    <scope>NUCLEOTIDE SEQUENCE</scope>
    <source>
        <strain evidence="3">NC_groundwater_1370_Ag_S-0.2um_69_93</strain>
    </source>
</reference>
<gene>
    <name evidence="3" type="ORF">HY618_01320</name>
</gene>
<accession>A0A932ZV04</accession>
<dbReference type="EMBL" id="JACQRX010000057">
    <property type="protein sequence ID" value="MBI4251075.1"/>
    <property type="molecule type" value="Genomic_DNA"/>
</dbReference>
<sequence>MVELQAIDDRIAALKRELVAIPGRVESENRLLKSFEDLVAEAQKAVESIKKRQRDTEREIQSTEQKLREARGKQALVKTNDEFRALSSEIAQLEGQVGSLEDAALEIMESLPAAEKRLAEEKGELDRAKGRVQGAVSRHKAEGERLEKSFQTLLVERQTVAAAVSSPWQERYERFYKGRGGLAVCPIIEQTCQGCRMSETLQRFFEIRDSEDTIFTCANCGRIIFYKEKDVVGAISNSEEAG</sequence>
<keyword evidence="1" id="KW-0175">Coiled coil</keyword>
<dbReference type="AlphaFoldDB" id="A0A932ZV04"/>
<feature type="domain" description="CT398-like coiled coil hairpin" evidence="2">
    <location>
        <begin position="4"/>
        <end position="177"/>
    </location>
</feature>
<dbReference type="Pfam" id="PF24481">
    <property type="entry name" value="CT398_CC"/>
    <property type="match status" value="1"/>
</dbReference>
<proteinExistence type="predicted"/>
<dbReference type="InterPro" id="IPR056003">
    <property type="entry name" value="CT398_CC_hairpin"/>
</dbReference>
<comment type="caution">
    <text evidence="3">The sequence shown here is derived from an EMBL/GenBank/DDBJ whole genome shotgun (WGS) entry which is preliminary data.</text>
</comment>
<feature type="coiled-coil region" evidence="1">
    <location>
        <begin position="25"/>
        <end position="131"/>
    </location>
</feature>
<organism evidence="3 4">
    <name type="scientific">Tectimicrobiota bacterium</name>
    <dbReference type="NCBI Taxonomy" id="2528274"/>
    <lineage>
        <taxon>Bacteria</taxon>
        <taxon>Pseudomonadati</taxon>
        <taxon>Nitrospinota/Tectimicrobiota group</taxon>
        <taxon>Candidatus Tectimicrobiota</taxon>
    </lineage>
</organism>